<reference evidence="3 4" key="1">
    <citation type="submission" date="2018-04" db="EMBL/GenBank/DDBJ databases">
        <title>Massilia violaceinigra sp. nov., a novel purple-pigmented bacterium isolated from Tianshan glacier, Xinjiang, China.</title>
        <authorList>
            <person name="Wang H."/>
        </authorList>
    </citation>
    <scope>NUCLEOTIDE SEQUENCE [LARGE SCALE GENOMIC DNA]</scope>
    <source>
        <strain evidence="3 4">B448-2</strain>
    </source>
</reference>
<dbReference type="AlphaFoldDB" id="A0A2U2HNF8"/>
<evidence type="ECO:0000256" key="1">
    <source>
        <dbReference type="ARBA" id="ARBA00007469"/>
    </source>
</evidence>
<dbReference type="InterPro" id="IPR001568">
    <property type="entry name" value="RNase_T2-like"/>
</dbReference>
<dbReference type="GO" id="GO:0006401">
    <property type="term" value="P:RNA catabolic process"/>
    <property type="evidence" value="ECO:0007669"/>
    <property type="project" value="UniProtKB-ARBA"/>
</dbReference>
<dbReference type="PANTHER" id="PTHR11240">
    <property type="entry name" value="RIBONUCLEASE T2"/>
    <property type="match status" value="1"/>
</dbReference>
<dbReference type="Gene3D" id="3.90.730.10">
    <property type="entry name" value="Ribonuclease T2-like"/>
    <property type="match status" value="1"/>
</dbReference>
<dbReference type="Pfam" id="PF00445">
    <property type="entry name" value="Ribonuclease_T2"/>
    <property type="match status" value="1"/>
</dbReference>
<dbReference type="PANTHER" id="PTHR11240:SF22">
    <property type="entry name" value="RIBONUCLEASE T2"/>
    <property type="match status" value="1"/>
</dbReference>
<comment type="caution">
    <text evidence="3">The sequence shown here is derived from an EMBL/GenBank/DDBJ whole genome shotgun (WGS) entry which is preliminary data.</text>
</comment>
<proteinExistence type="inferred from homology"/>
<dbReference type="GO" id="GO:0033897">
    <property type="term" value="F:ribonuclease T2 activity"/>
    <property type="evidence" value="ECO:0007669"/>
    <property type="project" value="InterPro"/>
</dbReference>
<comment type="similarity">
    <text evidence="1 2">Belongs to the RNase T2 family.</text>
</comment>
<dbReference type="SUPFAM" id="SSF55895">
    <property type="entry name" value="Ribonuclease Rh-like"/>
    <property type="match status" value="1"/>
</dbReference>
<protein>
    <submittedName>
        <fullName evidence="3">Ribonuclease</fullName>
    </submittedName>
</protein>
<evidence type="ECO:0000313" key="4">
    <source>
        <dbReference type="Proteomes" id="UP000241421"/>
    </source>
</evidence>
<gene>
    <name evidence="3" type="ORF">C7C56_008865</name>
</gene>
<name>A0A2U2HNF8_9BURK</name>
<accession>A0A2U2HNF8</accession>
<organism evidence="3 4">
    <name type="scientific">Massilia glaciei</name>
    <dbReference type="NCBI Taxonomy" id="1524097"/>
    <lineage>
        <taxon>Bacteria</taxon>
        <taxon>Pseudomonadati</taxon>
        <taxon>Pseudomonadota</taxon>
        <taxon>Betaproteobacteria</taxon>
        <taxon>Burkholderiales</taxon>
        <taxon>Oxalobacteraceae</taxon>
        <taxon>Telluria group</taxon>
        <taxon>Massilia</taxon>
    </lineage>
</organism>
<sequence>MPEAPKISTFTACPLNSESAPSYTSDNAVRCLPTQPEGPAMPLFRSLLLCSLLAAALPAEARKPYNEVGVFDYYAVALSWSPSFCASHDDPNQCAPGRRHGFVLHGLWPQFEKGYPGHCSSRALPLDVRNKYTSIFPSPKMIGHQWSKHGSCSGLDPAAYFTLSARLQAQVVIPQAFRQPAAPVRIGNAQFIAAFNASNPGMARNAVMPYCADGGRFLREILVCFDKGGRSRTCSYSDLKRSSNSCRKDSFVMQSVR</sequence>
<dbReference type="InterPro" id="IPR036430">
    <property type="entry name" value="RNase_T2-like_sf"/>
</dbReference>
<dbReference type="PROSITE" id="PS00530">
    <property type="entry name" value="RNASE_T2_1"/>
    <property type="match status" value="1"/>
</dbReference>
<dbReference type="InterPro" id="IPR018188">
    <property type="entry name" value="RNase_T2_His_AS_1"/>
</dbReference>
<evidence type="ECO:0000313" key="3">
    <source>
        <dbReference type="EMBL" id="PWF49048.1"/>
    </source>
</evidence>
<keyword evidence="4" id="KW-1185">Reference proteome</keyword>
<evidence type="ECO:0000256" key="2">
    <source>
        <dbReference type="RuleBase" id="RU004328"/>
    </source>
</evidence>
<dbReference type="EMBL" id="PXWF02000121">
    <property type="protein sequence ID" value="PWF49048.1"/>
    <property type="molecule type" value="Genomic_DNA"/>
</dbReference>
<dbReference type="Proteomes" id="UP000241421">
    <property type="component" value="Unassembled WGS sequence"/>
</dbReference>
<dbReference type="GO" id="GO:0003723">
    <property type="term" value="F:RNA binding"/>
    <property type="evidence" value="ECO:0007669"/>
    <property type="project" value="InterPro"/>
</dbReference>
<dbReference type="OrthoDB" id="4720638at2"/>